<dbReference type="InterPro" id="IPR029068">
    <property type="entry name" value="Glyas_Bleomycin-R_OHBP_Dase"/>
</dbReference>
<dbReference type="SUPFAM" id="SSF54593">
    <property type="entry name" value="Glyoxalase/Bleomycin resistance protein/Dihydroxybiphenyl dioxygenase"/>
    <property type="match status" value="1"/>
</dbReference>
<proteinExistence type="predicted"/>
<sequence>MSDFGLLHHVEIQVSDLESSVGSWAWLFDVLGYTPYQEWNGGRNWRHGSTYIVLASAPRDGIHDRRDAGLNHLAFHAGTTQNVDRLWEAAPQNGWNQLYVDRHPWAGGDEHYAAFLDNVERFKVELVATDPTE</sequence>
<dbReference type="AlphaFoldDB" id="A0A556C2N8"/>
<name>A0A556C2N8_BREAU</name>
<organism evidence="2 3">
    <name type="scientific">Brevibacterium aurantiacum</name>
    <dbReference type="NCBI Taxonomy" id="273384"/>
    <lineage>
        <taxon>Bacteria</taxon>
        <taxon>Bacillati</taxon>
        <taxon>Actinomycetota</taxon>
        <taxon>Actinomycetes</taxon>
        <taxon>Micrococcales</taxon>
        <taxon>Brevibacteriaceae</taxon>
        <taxon>Brevibacterium</taxon>
    </lineage>
</organism>
<evidence type="ECO:0000259" key="1">
    <source>
        <dbReference type="PROSITE" id="PS51819"/>
    </source>
</evidence>
<accession>A0A556C2N8</accession>
<reference evidence="2 3" key="1">
    <citation type="submission" date="2019-07" db="EMBL/GenBank/DDBJ databases">
        <title>Draft genome sequence of Brevibacterium aurantiacum XU54 isolated from Xinjiang China.</title>
        <authorList>
            <person name="Xu X."/>
        </authorList>
    </citation>
    <scope>NUCLEOTIDE SEQUENCE [LARGE SCALE GENOMIC DNA]</scope>
    <source>
        <strain evidence="2 3">XU54</strain>
    </source>
</reference>
<dbReference type="Proteomes" id="UP000316406">
    <property type="component" value="Unassembled WGS sequence"/>
</dbReference>
<dbReference type="PROSITE" id="PS51819">
    <property type="entry name" value="VOC"/>
    <property type="match status" value="1"/>
</dbReference>
<dbReference type="EMBL" id="VLTK01000027">
    <property type="protein sequence ID" value="TSI11719.1"/>
    <property type="molecule type" value="Genomic_DNA"/>
</dbReference>
<dbReference type="InterPro" id="IPR037523">
    <property type="entry name" value="VOC_core"/>
</dbReference>
<keyword evidence="3" id="KW-1185">Reference proteome</keyword>
<evidence type="ECO:0000313" key="2">
    <source>
        <dbReference type="EMBL" id="TSI11719.1"/>
    </source>
</evidence>
<dbReference type="PANTHER" id="PTHR36113">
    <property type="entry name" value="LYASE, PUTATIVE-RELATED-RELATED"/>
    <property type="match status" value="1"/>
</dbReference>
<dbReference type="Pfam" id="PF13669">
    <property type="entry name" value="Glyoxalase_4"/>
    <property type="match status" value="1"/>
</dbReference>
<feature type="domain" description="VOC" evidence="1">
    <location>
        <begin position="6"/>
        <end position="129"/>
    </location>
</feature>
<gene>
    <name evidence="2" type="ORF">FO013_21685</name>
</gene>
<dbReference type="OrthoDB" id="5296884at2"/>
<protein>
    <submittedName>
        <fullName evidence="2">Glyoxalase</fullName>
    </submittedName>
</protein>
<dbReference type="Gene3D" id="3.10.180.10">
    <property type="entry name" value="2,3-Dihydroxybiphenyl 1,2-Dioxygenase, domain 1"/>
    <property type="match status" value="1"/>
</dbReference>
<dbReference type="RefSeq" id="WP_143924639.1">
    <property type="nucleotide sequence ID" value="NZ_VLTK01000027.1"/>
</dbReference>
<evidence type="ECO:0000313" key="3">
    <source>
        <dbReference type="Proteomes" id="UP000316406"/>
    </source>
</evidence>
<dbReference type="InterPro" id="IPR051332">
    <property type="entry name" value="Fosfomycin_Res_Enzymes"/>
</dbReference>
<comment type="caution">
    <text evidence="2">The sequence shown here is derived from an EMBL/GenBank/DDBJ whole genome shotgun (WGS) entry which is preliminary data.</text>
</comment>
<dbReference type="PANTHER" id="PTHR36113:SF6">
    <property type="entry name" value="FOSFOMYCIN RESISTANCE PROTEIN FOSX"/>
    <property type="match status" value="1"/>
</dbReference>